<protein>
    <submittedName>
        <fullName evidence="2">Uncharacterized protein</fullName>
    </submittedName>
</protein>
<evidence type="ECO:0000313" key="2">
    <source>
        <dbReference type="EMBL" id="AGC78875.1"/>
    </source>
</evidence>
<sequence>MEPSSKIFSLVWKKLGRLRAHQALTRVIPLYPLLIKVYTAKLNKMKFGGCGHTCANSGNLPSLLQKKARFYSRRCWKRPGTGVRSQGGPPPRRRPNKPPPPLWKGPQKWRPMRRPPGAPKPVARG</sequence>
<keyword evidence="2" id="KW-0496">Mitochondrion</keyword>
<dbReference type="AlphaFoldDB" id="R4ITU7"/>
<name>R4ITU7_VICFA</name>
<organism evidence="2">
    <name type="scientific">Vicia faba</name>
    <name type="common">Broad bean</name>
    <name type="synonym">Faba vulgaris</name>
    <dbReference type="NCBI Taxonomy" id="3906"/>
    <lineage>
        <taxon>Eukaryota</taxon>
        <taxon>Viridiplantae</taxon>
        <taxon>Streptophyta</taxon>
        <taxon>Embryophyta</taxon>
        <taxon>Tracheophyta</taxon>
        <taxon>Spermatophyta</taxon>
        <taxon>Magnoliopsida</taxon>
        <taxon>eudicotyledons</taxon>
        <taxon>Gunneridae</taxon>
        <taxon>Pentapetalae</taxon>
        <taxon>rosids</taxon>
        <taxon>fabids</taxon>
        <taxon>Fabales</taxon>
        <taxon>Fabaceae</taxon>
        <taxon>Papilionoideae</taxon>
        <taxon>50 kb inversion clade</taxon>
        <taxon>NPAAA clade</taxon>
        <taxon>Hologalegina</taxon>
        <taxon>IRL clade</taxon>
        <taxon>Fabeae</taxon>
        <taxon>Vicia</taxon>
    </lineage>
</organism>
<proteinExistence type="predicted"/>
<reference evidence="2" key="1">
    <citation type="journal article" date="2013" name="Front. Plant Sci.">
        <title>Mitochondrial Genome Sequence of the Legume Vicia faba.</title>
        <authorList>
            <person name="Negruk V."/>
        </authorList>
    </citation>
    <scope>NUCLEOTIDE SEQUENCE</scope>
</reference>
<dbReference type="EMBL" id="KC189947">
    <property type="protein sequence ID" value="AGC78875.1"/>
    <property type="molecule type" value="Genomic_DNA"/>
</dbReference>
<evidence type="ECO:0000256" key="1">
    <source>
        <dbReference type="SAM" id="MobiDB-lite"/>
    </source>
</evidence>
<feature type="region of interest" description="Disordered" evidence="1">
    <location>
        <begin position="75"/>
        <end position="125"/>
    </location>
</feature>
<geneLocation type="mitochondrion" evidence="2"/>
<accession>R4ITU7</accession>